<dbReference type="PRINTS" id="PR00385">
    <property type="entry name" value="P450"/>
</dbReference>
<evidence type="ECO:0000256" key="4">
    <source>
        <dbReference type="ARBA" id="ARBA00010617"/>
    </source>
</evidence>
<comment type="cofactor">
    <cofactor evidence="21">
        <name>heme</name>
        <dbReference type="ChEBI" id="CHEBI:30413"/>
    </cofactor>
</comment>
<comment type="caution">
    <text evidence="24">The sequence shown here is derived from an EMBL/GenBank/DDBJ whole genome shotgun (WGS) entry which is preliminary data.</text>
</comment>
<dbReference type="PANTHER" id="PTHR24289:SF1">
    <property type="entry name" value="STEROID 17-ALPHA-HYDROXYLASE_17,20 LYASE"/>
    <property type="match status" value="1"/>
</dbReference>
<dbReference type="GO" id="GO:0020037">
    <property type="term" value="F:heme binding"/>
    <property type="evidence" value="ECO:0007669"/>
    <property type="project" value="InterPro"/>
</dbReference>
<evidence type="ECO:0000256" key="14">
    <source>
        <dbReference type="ARBA" id="ARBA00044040"/>
    </source>
</evidence>
<organism evidence="24 25">
    <name type="scientific">Desmophyllum pertusum</name>
    <dbReference type="NCBI Taxonomy" id="174260"/>
    <lineage>
        <taxon>Eukaryota</taxon>
        <taxon>Metazoa</taxon>
        <taxon>Cnidaria</taxon>
        <taxon>Anthozoa</taxon>
        <taxon>Hexacorallia</taxon>
        <taxon>Scleractinia</taxon>
        <taxon>Caryophylliina</taxon>
        <taxon>Caryophylliidae</taxon>
        <taxon>Desmophyllum</taxon>
    </lineage>
</organism>
<sequence length="497" mass="56418">MLEELILLGVAVIVLITLIINHFSENKNLPPGPFPLPIIGNVHKFAPDSRHVDFMNMEKQYGNVFRLYLGSQLVVVISGTAIKEALITKSNEFAGRPCLHTSKVYSREGKAIVFEDNSLEWKLRHKIVHSAIKLYSSGLLSRLESVVNYEFDLMFKRMELNLGEAFDVTRDIRLAVMNVICALVFGSRYELYDPEFTKLLDMLHTMATIVSCGSVVDVFPWLSFIPLKSMQILNEKLDERDELMQRIYQEHVKANRLDKPQDLTDAMLKAKKEAEEEDSSVTGLITDKDVLLIIGEIFIASTETTASTLCWALLYLLHNPEVQDKLHEELDQVVGPDRQPEVKDKKRLPYMEATITETLRISSLVPLSIPHKTTIDTTLGGYFIPKGTTVIPNLWSLHHDSSVWEDPYKFIPERFLDEDGSFLPPRADRFLPFGSGRRVCIGEPLARIELFVILARLLHCFKLENPPGCSPPTLEPDVGVALMPKPFKVCAVKRHFF</sequence>
<evidence type="ECO:0000256" key="10">
    <source>
        <dbReference type="ARBA" id="ARBA00023004"/>
    </source>
</evidence>
<evidence type="ECO:0000256" key="11">
    <source>
        <dbReference type="ARBA" id="ARBA00023033"/>
    </source>
</evidence>
<dbReference type="InterPro" id="IPR002401">
    <property type="entry name" value="Cyt_P450_E_grp-I"/>
</dbReference>
<dbReference type="Gene3D" id="1.10.630.10">
    <property type="entry name" value="Cytochrome P450"/>
    <property type="match status" value="1"/>
</dbReference>
<keyword evidence="5 21" id="KW-0349">Heme</keyword>
<evidence type="ECO:0000313" key="25">
    <source>
        <dbReference type="Proteomes" id="UP001163046"/>
    </source>
</evidence>
<evidence type="ECO:0000256" key="2">
    <source>
        <dbReference type="ARBA" id="ARBA00004524"/>
    </source>
</evidence>
<keyword evidence="13 23" id="KW-0472">Membrane</keyword>
<dbReference type="PANTHER" id="PTHR24289">
    <property type="entry name" value="STEROID 17-ALPHA-HYDROXYLASE/17,20 LYASE"/>
    <property type="match status" value="1"/>
</dbReference>
<dbReference type="AlphaFoldDB" id="A0A9W9ZIB5"/>
<accession>A0A9W9ZIB5</accession>
<dbReference type="GO" id="GO:0042448">
    <property type="term" value="P:progesterone metabolic process"/>
    <property type="evidence" value="ECO:0007669"/>
    <property type="project" value="TreeGrafter"/>
</dbReference>
<gene>
    <name evidence="24" type="ORF">OS493_036255</name>
</gene>
<evidence type="ECO:0000256" key="22">
    <source>
        <dbReference type="RuleBase" id="RU000461"/>
    </source>
</evidence>
<keyword evidence="9 22" id="KW-0560">Oxidoreductase</keyword>
<dbReference type="GO" id="GO:0004508">
    <property type="term" value="F:steroid 17-alpha-monooxygenase activity"/>
    <property type="evidence" value="ECO:0007669"/>
    <property type="project" value="TreeGrafter"/>
</dbReference>
<comment type="subcellular location">
    <subcellularLocation>
        <location evidence="1">Endomembrane system</location>
        <topology evidence="1">Peripheral membrane protein</topology>
    </subcellularLocation>
    <subcellularLocation>
        <location evidence="3">Endoplasmic reticulum membrane</location>
    </subcellularLocation>
    <subcellularLocation>
        <location evidence="2">Microsome membrane</location>
    </subcellularLocation>
</comment>
<dbReference type="InterPro" id="IPR017972">
    <property type="entry name" value="Cyt_P450_CS"/>
</dbReference>
<dbReference type="GO" id="GO:0008289">
    <property type="term" value="F:lipid binding"/>
    <property type="evidence" value="ECO:0007669"/>
    <property type="project" value="UniProtKB-KW"/>
</dbReference>
<dbReference type="InterPro" id="IPR001128">
    <property type="entry name" value="Cyt_P450"/>
</dbReference>
<dbReference type="InterPro" id="IPR036396">
    <property type="entry name" value="Cyt_P450_sf"/>
</dbReference>
<dbReference type="PROSITE" id="PS00086">
    <property type="entry name" value="CYTOCHROME_P450"/>
    <property type="match status" value="1"/>
</dbReference>
<keyword evidence="8" id="KW-0492">Microsome</keyword>
<evidence type="ECO:0000313" key="24">
    <source>
        <dbReference type="EMBL" id="KAJ7382222.1"/>
    </source>
</evidence>
<dbReference type="GO" id="GO:0008610">
    <property type="term" value="P:lipid biosynthetic process"/>
    <property type="evidence" value="ECO:0007669"/>
    <property type="project" value="UniProtKB-ARBA"/>
</dbReference>
<dbReference type="GO" id="GO:0004509">
    <property type="term" value="F:steroid 21-monooxygenase activity"/>
    <property type="evidence" value="ECO:0007669"/>
    <property type="project" value="UniProtKB-EC"/>
</dbReference>
<dbReference type="GO" id="GO:0042446">
    <property type="term" value="P:hormone biosynthetic process"/>
    <property type="evidence" value="ECO:0007669"/>
    <property type="project" value="TreeGrafter"/>
</dbReference>
<evidence type="ECO:0000256" key="17">
    <source>
        <dbReference type="ARBA" id="ARBA00044265"/>
    </source>
</evidence>
<evidence type="ECO:0000256" key="9">
    <source>
        <dbReference type="ARBA" id="ARBA00023002"/>
    </source>
</evidence>
<dbReference type="PRINTS" id="PR00463">
    <property type="entry name" value="EP450I"/>
</dbReference>
<keyword evidence="23" id="KW-0812">Transmembrane</keyword>
<dbReference type="Proteomes" id="UP001163046">
    <property type="component" value="Unassembled WGS sequence"/>
</dbReference>
<dbReference type="EMBL" id="MU825932">
    <property type="protein sequence ID" value="KAJ7382222.1"/>
    <property type="molecule type" value="Genomic_DNA"/>
</dbReference>
<proteinExistence type="inferred from homology"/>
<dbReference type="OrthoDB" id="1844152at2759"/>
<evidence type="ECO:0000256" key="3">
    <source>
        <dbReference type="ARBA" id="ARBA00004586"/>
    </source>
</evidence>
<evidence type="ECO:0000256" key="23">
    <source>
        <dbReference type="SAM" id="Phobius"/>
    </source>
</evidence>
<keyword evidence="12" id="KW-0446">Lipid-binding</keyword>
<keyword evidence="10 21" id="KW-0408">Iron</keyword>
<name>A0A9W9ZIB5_9CNID</name>
<keyword evidence="25" id="KW-1185">Reference proteome</keyword>
<keyword evidence="11 22" id="KW-0503">Monooxygenase</keyword>
<evidence type="ECO:0000256" key="19">
    <source>
        <dbReference type="ARBA" id="ARBA00044304"/>
    </source>
</evidence>
<feature type="binding site" description="axial binding residue" evidence="21">
    <location>
        <position position="440"/>
    </location>
    <ligand>
        <name>heme</name>
        <dbReference type="ChEBI" id="CHEBI:30413"/>
    </ligand>
    <ligandPart>
        <name>Fe</name>
        <dbReference type="ChEBI" id="CHEBI:18248"/>
    </ligandPart>
</feature>
<evidence type="ECO:0000256" key="18">
    <source>
        <dbReference type="ARBA" id="ARBA00044282"/>
    </source>
</evidence>
<evidence type="ECO:0000256" key="6">
    <source>
        <dbReference type="ARBA" id="ARBA00022723"/>
    </source>
</evidence>
<comment type="similarity">
    <text evidence="4 22">Belongs to the cytochrome P450 family.</text>
</comment>
<dbReference type="CDD" id="cd11027">
    <property type="entry name" value="CYP17A1-like"/>
    <property type="match status" value="1"/>
</dbReference>
<evidence type="ECO:0000256" key="1">
    <source>
        <dbReference type="ARBA" id="ARBA00004184"/>
    </source>
</evidence>
<dbReference type="FunFam" id="1.10.630.10:FF:000049">
    <property type="entry name" value="steroid 21-hydroxylase isoform X1"/>
    <property type="match status" value="1"/>
</dbReference>
<evidence type="ECO:0000256" key="16">
    <source>
        <dbReference type="ARBA" id="ARBA00044217"/>
    </source>
</evidence>
<keyword evidence="6 21" id="KW-0479">Metal-binding</keyword>
<feature type="transmembrane region" description="Helical" evidence="23">
    <location>
        <begin position="6"/>
        <end position="24"/>
    </location>
</feature>
<dbReference type="GO" id="GO:0005789">
    <property type="term" value="C:endoplasmic reticulum membrane"/>
    <property type="evidence" value="ECO:0007669"/>
    <property type="project" value="UniProtKB-SubCell"/>
</dbReference>
<evidence type="ECO:0000256" key="15">
    <source>
        <dbReference type="ARBA" id="ARBA00044116"/>
    </source>
</evidence>
<evidence type="ECO:0000256" key="8">
    <source>
        <dbReference type="ARBA" id="ARBA00022848"/>
    </source>
</evidence>
<reference evidence="24" key="1">
    <citation type="submission" date="2023-01" db="EMBL/GenBank/DDBJ databases">
        <title>Genome assembly of the deep-sea coral Lophelia pertusa.</title>
        <authorList>
            <person name="Herrera S."/>
            <person name="Cordes E."/>
        </authorList>
    </citation>
    <scope>NUCLEOTIDE SEQUENCE</scope>
    <source>
        <strain evidence="24">USNM1676648</strain>
        <tissue evidence="24">Polyp</tissue>
    </source>
</reference>
<evidence type="ECO:0000256" key="13">
    <source>
        <dbReference type="ARBA" id="ARBA00023136"/>
    </source>
</evidence>
<dbReference type="SUPFAM" id="SSF48264">
    <property type="entry name" value="Cytochrome P450"/>
    <property type="match status" value="1"/>
</dbReference>
<evidence type="ECO:0000256" key="7">
    <source>
        <dbReference type="ARBA" id="ARBA00022824"/>
    </source>
</evidence>
<dbReference type="GO" id="GO:0005506">
    <property type="term" value="F:iron ion binding"/>
    <property type="evidence" value="ECO:0007669"/>
    <property type="project" value="InterPro"/>
</dbReference>
<evidence type="ECO:0000256" key="5">
    <source>
        <dbReference type="ARBA" id="ARBA00022617"/>
    </source>
</evidence>
<dbReference type="EC" id="1.14.14.16" evidence="14"/>
<evidence type="ECO:0000256" key="12">
    <source>
        <dbReference type="ARBA" id="ARBA00023121"/>
    </source>
</evidence>
<keyword evidence="23" id="KW-1133">Transmembrane helix</keyword>
<keyword evidence="7" id="KW-0256">Endoplasmic reticulum</keyword>
<evidence type="ECO:0000256" key="21">
    <source>
        <dbReference type="PIRSR" id="PIRSR602401-1"/>
    </source>
</evidence>
<protein>
    <recommendedName>
        <fullName evidence="15">Steroid 21-hydroxylase</fullName>
        <ecNumber evidence="14">1.14.14.16</ecNumber>
    </recommendedName>
    <alternativeName>
        <fullName evidence="19">21-OHase</fullName>
    </alternativeName>
    <alternativeName>
        <fullName evidence="16">Cytochrome P-450c21</fullName>
    </alternativeName>
    <alternativeName>
        <fullName evidence="20">Cytochrome P450 21</fullName>
    </alternativeName>
    <alternativeName>
        <fullName evidence="18">Cytochrome P450 XXI</fullName>
    </alternativeName>
    <alternativeName>
        <fullName evidence="17">Cytochrome P450-C21</fullName>
    </alternativeName>
</protein>
<evidence type="ECO:0000256" key="20">
    <source>
        <dbReference type="ARBA" id="ARBA00044342"/>
    </source>
</evidence>
<dbReference type="Pfam" id="PF00067">
    <property type="entry name" value="p450"/>
    <property type="match status" value="1"/>
</dbReference>